<evidence type="ECO:0000256" key="1">
    <source>
        <dbReference type="SAM" id="MobiDB-lite"/>
    </source>
</evidence>
<sequence length="72" mass="7531">MVGAAAAVALSTAPTDSEFRRYQTGLEAVPGTSPLGENAPQNSKFDLYSEQPSGSTSMNSGPALQHVSMFRI</sequence>
<dbReference type="Pfam" id="PF20510">
    <property type="entry name" value="HgmA_N"/>
    <property type="match status" value="1"/>
</dbReference>
<accession>A0ABQ9R0U9</accession>
<feature type="domain" description="Homogentisate 1,2-dioxygenase N-terminal" evidence="2">
    <location>
        <begin position="25"/>
        <end position="59"/>
    </location>
</feature>
<evidence type="ECO:0000259" key="2">
    <source>
        <dbReference type="Pfam" id="PF20510"/>
    </source>
</evidence>
<reference evidence="3 4" key="1">
    <citation type="submission" date="2016-10" db="EMBL/GenBank/DDBJ databases">
        <title>The genome sequence of Colletotrichum fioriniae PJ7.</title>
        <authorList>
            <person name="Baroncelli R."/>
        </authorList>
    </citation>
    <scope>NUCLEOTIDE SEQUENCE [LARGE SCALE GENOMIC DNA]</scope>
    <source>
        <strain evidence="3 4">Tom-12</strain>
    </source>
</reference>
<dbReference type="EMBL" id="MLFU01000046">
    <property type="protein sequence ID" value="KAK1491509.1"/>
    <property type="molecule type" value="Genomic_DNA"/>
</dbReference>
<evidence type="ECO:0000313" key="3">
    <source>
        <dbReference type="EMBL" id="KAK1491509.1"/>
    </source>
</evidence>
<keyword evidence="4" id="KW-1185">Reference proteome</keyword>
<evidence type="ECO:0000313" key="4">
    <source>
        <dbReference type="Proteomes" id="UP001227543"/>
    </source>
</evidence>
<feature type="compositionally biased region" description="Polar residues" evidence="1">
    <location>
        <begin position="39"/>
        <end position="62"/>
    </location>
</feature>
<dbReference type="GeneID" id="85410489"/>
<protein>
    <submittedName>
        <fullName evidence="3">Homogentisate 1,2-dioxygenase</fullName>
    </submittedName>
</protein>
<gene>
    <name evidence="3" type="ORF">CTAM01_10235</name>
</gene>
<organism evidence="3 4">
    <name type="scientific">Colletotrichum tamarilloi</name>
    <dbReference type="NCBI Taxonomy" id="1209934"/>
    <lineage>
        <taxon>Eukaryota</taxon>
        <taxon>Fungi</taxon>
        <taxon>Dikarya</taxon>
        <taxon>Ascomycota</taxon>
        <taxon>Pezizomycotina</taxon>
        <taxon>Sordariomycetes</taxon>
        <taxon>Hypocreomycetidae</taxon>
        <taxon>Glomerellales</taxon>
        <taxon>Glomerellaceae</taxon>
        <taxon>Colletotrichum</taxon>
        <taxon>Colletotrichum acutatum species complex</taxon>
    </lineage>
</organism>
<name>A0ABQ9R0U9_9PEZI</name>
<comment type="caution">
    <text evidence="3">The sequence shown here is derived from an EMBL/GenBank/DDBJ whole genome shotgun (WGS) entry which is preliminary data.</text>
</comment>
<dbReference type="RefSeq" id="XP_060379024.1">
    <property type="nucleotide sequence ID" value="XM_060526251.1"/>
</dbReference>
<feature type="region of interest" description="Disordered" evidence="1">
    <location>
        <begin position="27"/>
        <end position="62"/>
    </location>
</feature>
<proteinExistence type="predicted"/>
<dbReference type="Proteomes" id="UP001227543">
    <property type="component" value="Unassembled WGS sequence"/>
</dbReference>
<dbReference type="InterPro" id="IPR046452">
    <property type="entry name" value="HgmA_N"/>
</dbReference>